<gene>
    <name evidence="3" type="ORF">SPOG_02767</name>
</gene>
<dbReference type="AlphaFoldDB" id="S9W8A7"/>
<dbReference type="OrthoDB" id="4153178at2759"/>
<evidence type="ECO:0000313" key="4">
    <source>
        <dbReference type="Proteomes" id="UP000015464"/>
    </source>
</evidence>
<name>S9W8A7_SCHCR</name>
<feature type="region of interest" description="Disordered" evidence="1">
    <location>
        <begin position="89"/>
        <end position="119"/>
    </location>
</feature>
<evidence type="ECO:0000256" key="2">
    <source>
        <dbReference type="SAM" id="Phobius"/>
    </source>
</evidence>
<feature type="compositionally biased region" description="Polar residues" evidence="1">
    <location>
        <begin position="167"/>
        <end position="187"/>
    </location>
</feature>
<feature type="transmembrane region" description="Helical" evidence="2">
    <location>
        <begin position="367"/>
        <end position="389"/>
    </location>
</feature>
<dbReference type="Proteomes" id="UP000015464">
    <property type="component" value="Unassembled WGS sequence"/>
</dbReference>
<dbReference type="GeneID" id="25037089"/>
<feature type="compositionally biased region" description="Polar residues" evidence="1">
    <location>
        <begin position="89"/>
        <end position="101"/>
    </location>
</feature>
<organism evidence="3 4">
    <name type="scientific">Schizosaccharomyces cryophilus (strain OY26 / ATCC MYA-4695 / CBS 11777 / NBRC 106824 / NRRL Y48691)</name>
    <name type="common">Fission yeast</name>
    <dbReference type="NCBI Taxonomy" id="653667"/>
    <lineage>
        <taxon>Eukaryota</taxon>
        <taxon>Fungi</taxon>
        <taxon>Dikarya</taxon>
        <taxon>Ascomycota</taxon>
        <taxon>Taphrinomycotina</taxon>
        <taxon>Schizosaccharomycetes</taxon>
        <taxon>Schizosaccharomycetales</taxon>
        <taxon>Schizosaccharomycetaceae</taxon>
        <taxon>Schizosaccharomyces</taxon>
    </lineage>
</organism>
<feature type="region of interest" description="Disordered" evidence="1">
    <location>
        <begin position="266"/>
        <end position="309"/>
    </location>
</feature>
<protein>
    <submittedName>
        <fullName evidence="3">Uncharacterized protein</fullName>
    </submittedName>
</protein>
<dbReference type="RefSeq" id="XP_013020883.1">
    <property type="nucleotide sequence ID" value="XM_013165429.1"/>
</dbReference>
<proteinExistence type="predicted"/>
<accession>S9W8A7</accession>
<dbReference type="EMBL" id="KE546988">
    <property type="protein sequence ID" value="EPY54010.1"/>
    <property type="molecule type" value="Genomic_DNA"/>
</dbReference>
<dbReference type="HOGENOM" id="CLU_638026_0_0_1"/>
<sequence>MPYTKNIHRFEHDGEYGNANENSGLRREDVRYKRPPLSRKNFSSSSHSSKPIIRHSSVKTDRPHFQRASTLVAEQSSEILNDDIEEPVNNISTSHNLPSALSSPVQSGSVKSSDIASSQASGIYDEVDRSFQSGLGQDNLPFSPFSDRLSFDTTSTNELKTTDEQGHLNNSSFSSFKPTNTSPQSGSPRLPLSRLNHPVFNIDNNRNRIVSEAAYPFQLPNKSDNYKTRSVSLPLHRSILDNTLCNSYAVDDSGHFSPVEDTIPLRKDSLRENHPTRDSRLSLLDYGSSSSSVSSTSGVPKPTDSSTYSGIINQQLSASENASDHFSVRERLRNRSSDNPGDPEKDQIDSKESFVLQAQVKDEVSKFMIFFTIGILFPPLWMIASFLPIPGTRTYKMRLKHIQWRFINRVVSCLGLAIIFLFIGLGVAGS</sequence>
<evidence type="ECO:0000313" key="3">
    <source>
        <dbReference type="EMBL" id="EPY54010.1"/>
    </source>
</evidence>
<feature type="compositionally biased region" description="Low complexity" evidence="1">
    <location>
        <begin position="38"/>
        <end position="51"/>
    </location>
</feature>
<feature type="region of interest" description="Disordered" evidence="1">
    <location>
        <begin position="1"/>
        <end position="66"/>
    </location>
</feature>
<feature type="compositionally biased region" description="Low complexity" evidence="1">
    <location>
        <begin position="102"/>
        <end position="113"/>
    </location>
</feature>
<feature type="compositionally biased region" description="Basic and acidic residues" evidence="1">
    <location>
        <begin position="266"/>
        <end position="280"/>
    </location>
</feature>
<feature type="compositionally biased region" description="Low complexity" evidence="1">
    <location>
        <begin position="281"/>
        <end position="297"/>
    </location>
</feature>
<evidence type="ECO:0000256" key="1">
    <source>
        <dbReference type="SAM" id="MobiDB-lite"/>
    </source>
</evidence>
<keyword evidence="4" id="KW-1185">Reference proteome</keyword>
<feature type="transmembrane region" description="Helical" evidence="2">
    <location>
        <begin position="410"/>
        <end position="429"/>
    </location>
</feature>
<reference evidence="3 4" key="1">
    <citation type="journal article" date="2011" name="Science">
        <title>Comparative functional genomics of the fission yeasts.</title>
        <authorList>
            <person name="Rhind N."/>
            <person name="Chen Z."/>
            <person name="Yassour M."/>
            <person name="Thompson D.A."/>
            <person name="Haas B.J."/>
            <person name="Habib N."/>
            <person name="Wapinski I."/>
            <person name="Roy S."/>
            <person name="Lin M.F."/>
            <person name="Heiman D.I."/>
            <person name="Young S.K."/>
            <person name="Furuya K."/>
            <person name="Guo Y."/>
            <person name="Pidoux A."/>
            <person name="Chen H.M."/>
            <person name="Robbertse B."/>
            <person name="Goldberg J.M."/>
            <person name="Aoki K."/>
            <person name="Bayne E.H."/>
            <person name="Berlin A.M."/>
            <person name="Desjardins C.A."/>
            <person name="Dobbs E."/>
            <person name="Dukaj L."/>
            <person name="Fan L."/>
            <person name="FitzGerald M.G."/>
            <person name="French C."/>
            <person name="Gujja S."/>
            <person name="Hansen K."/>
            <person name="Keifenheim D."/>
            <person name="Levin J.Z."/>
            <person name="Mosher R.A."/>
            <person name="Mueller C.A."/>
            <person name="Pfiffner J."/>
            <person name="Priest M."/>
            <person name="Russ C."/>
            <person name="Smialowska A."/>
            <person name="Swoboda P."/>
            <person name="Sykes S.M."/>
            <person name="Vaughn M."/>
            <person name="Vengrova S."/>
            <person name="Yoder R."/>
            <person name="Zeng Q."/>
            <person name="Allshire R."/>
            <person name="Baulcombe D."/>
            <person name="Birren B.W."/>
            <person name="Brown W."/>
            <person name="Ekwall K."/>
            <person name="Kellis M."/>
            <person name="Leatherwood J."/>
            <person name="Levin H."/>
            <person name="Margalit H."/>
            <person name="Martienssen R."/>
            <person name="Nieduszynski C.A."/>
            <person name="Spatafora J.W."/>
            <person name="Friedman N."/>
            <person name="Dalgaard J.Z."/>
            <person name="Baumann P."/>
            <person name="Niki H."/>
            <person name="Regev A."/>
            <person name="Nusbaum C."/>
        </authorList>
    </citation>
    <scope>NUCLEOTIDE SEQUENCE [LARGE SCALE GENOMIC DNA]</scope>
    <source>
        <strain evidence="4">OY26 / ATCC MYA-4695 / CBS 11777 / NBRC 106824 / NRRL Y48691</strain>
    </source>
</reference>
<keyword evidence="2" id="KW-0472">Membrane</keyword>
<keyword evidence="2" id="KW-0812">Transmembrane</keyword>
<dbReference type="OMA" id="KTDRPHF"/>
<keyword evidence="2" id="KW-1133">Transmembrane helix</keyword>
<feature type="region of interest" description="Disordered" evidence="1">
    <location>
        <begin position="160"/>
        <end position="194"/>
    </location>
</feature>